<organism evidence="3 4">
    <name type="scientific">Biomphalaria glabrata</name>
    <name type="common">Bloodfluke planorb</name>
    <name type="synonym">Freshwater snail</name>
    <dbReference type="NCBI Taxonomy" id="6526"/>
    <lineage>
        <taxon>Eukaryota</taxon>
        <taxon>Metazoa</taxon>
        <taxon>Spiralia</taxon>
        <taxon>Lophotrochozoa</taxon>
        <taxon>Mollusca</taxon>
        <taxon>Gastropoda</taxon>
        <taxon>Heterobranchia</taxon>
        <taxon>Euthyneura</taxon>
        <taxon>Panpulmonata</taxon>
        <taxon>Hygrophila</taxon>
        <taxon>Lymnaeoidea</taxon>
        <taxon>Planorbidae</taxon>
        <taxon>Biomphalaria</taxon>
    </lineage>
</organism>
<evidence type="ECO:0000313" key="3">
    <source>
        <dbReference type="EnsemblMetazoa" id="BGLB029609-PB"/>
    </source>
</evidence>
<evidence type="ECO:0000256" key="1">
    <source>
        <dbReference type="SAM" id="Phobius"/>
    </source>
</evidence>
<feature type="transmembrane region" description="Helical" evidence="1">
    <location>
        <begin position="232"/>
        <end position="253"/>
    </location>
</feature>
<keyword evidence="2" id="KW-0732">Signal</keyword>
<evidence type="ECO:0000313" key="4">
    <source>
        <dbReference type="Proteomes" id="UP000076420"/>
    </source>
</evidence>
<keyword evidence="1" id="KW-0812">Transmembrane</keyword>
<dbReference type="Proteomes" id="UP000076420">
    <property type="component" value="Unassembled WGS sequence"/>
</dbReference>
<dbReference type="VEuPathDB" id="VectorBase:BGLB029609"/>
<evidence type="ECO:0000256" key="2">
    <source>
        <dbReference type="SAM" id="SignalP"/>
    </source>
</evidence>
<reference evidence="3" key="1">
    <citation type="submission" date="2020-05" db="UniProtKB">
        <authorList>
            <consortium name="EnsemblMetazoa"/>
        </authorList>
    </citation>
    <scope>IDENTIFICATION</scope>
    <source>
        <strain evidence="3">BB02</strain>
    </source>
</reference>
<protein>
    <submittedName>
        <fullName evidence="3">Uncharacterized protein</fullName>
    </submittedName>
</protein>
<feature type="chain" id="PRO_5014285084" evidence="2">
    <location>
        <begin position="26"/>
        <end position="304"/>
    </location>
</feature>
<keyword evidence="1" id="KW-0472">Membrane</keyword>
<dbReference type="EnsemblMetazoa" id="BGLB029609-RA">
    <property type="protein sequence ID" value="BGLB029609-PA"/>
    <property type="gene ID" value="BGLB029609"/>
</dbReference>
<name>A0A2C9LCB7_BIOGL</name>
<dbReference type="AlphaFoldDB" id="A0A2C9LCB7"/>
<proteinExistence type="predicted"/>
<feature type="signal peptide" evidence="2">
    <location>
        <begin position="1"/>
        <end position="25"/>
    </location>
</feature>
<gene>
    <name evidence="3" type="primary">106064716</name>
</gene>
<dbReference type="KEGG" id="bgt:106064716"/>
<keyword evidence="1" id="KW-1133">Transmembrane helix</keyword>
<accession>A0A2C9LCB7</accession>
<dbReference type="EnsemblMetazoa" id="BGLB029609-RB">
    <property type="protein sequence ID" value="BGLB029609-PB"/>
    <property type="gene ID" value="BGLB029609"/>
</dbReference>
<sequence length="304" mass="34470">MYLRHVMAGLIFLIVLSDQASSAHAEDTARTCHPYTAYERTSVWWPKAQDQTEAARDPGPTGDMNMTVLKDIDEDVVVFTIEVQPVSQGKDIYLHTANYTVEEYILFLQCLSNFKVYFCFFPLQDVTDSKNQSLVLKPANFTNTSLSVTCGYNTNFSSIQCNKSDNSSATQLGIFNIDVHEANRTNITIFLNWKSSLKVTELRWADFLDVHFVCLADDKAGDLVKMSLPLQIAGAAMALVIIIMFTITVCRSFRRRRQLEEKLKLIPETEVELEHTKTFSSQIRLITDTTDIPVPEENTIVVKF</sequence>